<keyword evidence="2" id="KW-1185">Reference proteome</keyword>
<evidence type="ECO:0000313" key="1">
    <source>
        <dbReference type="EMBL" id="GAB15161.1"/>
    </source>
</evidence>
<dbReference type="Proteomes" id="UP000003828">
    <property type="component" value="Unassembled WGS sequence"/>
</dbReference>
<dbReference type="EMBL" id="BAEG01000083">
    <property type="protein sequence ID" value="GAB15161.1"/>
    <property type="molecule type" value="Genomic_DNA"/>
</dbReference>
<dbReference type="Gene3D" id="3.10.450.50">
    <property type="match status" value="1"/>
</dbReference>
<gene>
    <name evidence="1" type="ORF">ARGLB_083_00490</name>
</gene>
<name>H0QQR0_ARTG1</name>
<organism evidence="1 2">
    <name type="scientific">Arthrobacter globiformis (strain ATCC 8010 / DSM 20124 / JCM 1332 / NBRC 12137 / NCIMB 8907 / NRRL B-2979 / 168)</name>
    <dbReference type="NCBI Taxonomy" id="1077972"/>
    <lineage>
        <taxon>Bacteria</taxon>
        <taxon>Bacillati</taxon>
        <taxon>Actinomycetota</taxon>
        <taxon>Actinomycetes</taxon>
        <taxon>Micrococcales</taxon>
        <taxon>Micrococcaceae</taxon>
        <taxon>Arthrobacter</taxon>
    </lineage>
</organism>
<dbReference type="PANTHER" id="PTHR38436">
    <property type="entry name" value="POLYKETIDE CYCLASE SNOAL-LIKE DOMAIN"/>
    <property type="match status" value="1"/>
</dbReference>
<dbReference type="Pfam" id="PF07366">
    <property type="entry name" value="SnoaL"/>
    <property type="match status" value="1"/>
</dbReference>
<dbReference type="eggNOG" id="COG5485">
    <property type="taxonomic scope" value="Bacteria"/>
</dbReference>
<dbReference type="GO" id="GO:0030638">
    <property type="term" value="P:polyketide metabolic process"/>
    <property type="evidence" value="ECO:0007669"/>
    <property type="project" value="InterPro"/>
</dbReference>
<proteinExistence type="predicted"/>
<dbReference type="AlphaFoldDB" id="H0QQR0"/>
<dbReference type="InterPro" id="IPR009959">
    <property type="entry name" value="Cyclase_SnoaL-like"/>
</dbReference>
<evidence type="ECO:0008006" key="3">
    <source>
        <dbReference type="Google" id="ProtNLM"/>
    </source>
</evidence>
<comment type="caution">
    <text evidence="1">The sequence shown here is derived from an EMBL/GenBank/DDBJ whole genome shotgun (WGS) entry which is preliminary data.</text>
</comment>
<accession>H0QQR0</accession>
<dbReference type="InterPro" id="IPR032710">
    <property type="entry name" value="NTF2-like_dom_sf"/>
</dbReference>
<sequence length="152" mass="16195">MQLPYTATSTKEHEMAGGQGLIKRFYDEVLTGGNLSLIDELVTDDVVDHEEGFPGQPPGKEGVKFYVNAIRTAFPDLAVKTSEPALADGNLEAVHTVLTGTHQGDFAGVPATGKSVEFSGIDIIRVEDGKVAEHWGSTDTLSLMQQIGAVPK</sequence>
<dbReference type="PANTHER" id="PTHR38436:SF1">
    <property type="entry name" value="ESTER CYCLASE"/>
    <property type="match status" value="1"/>
</dbReference>
<protein>
    <recommendedName>
        <fullName evidence="3">Ester cyclase</fullName>
    </recommendedName>
</protein>
<reference evidence="1 2" key="1">
    <citation type="submission" date="2011-12" db="EMBL/GenBank/DDBJ databases">
        <title>Whole genome shotgun sequence of Arthrobacter globiformis NBRC 12137.</title>
        <authorList>
            <person name="Miyazawa S."/>
            <person name="Hosoyama A."/>
            <person name="Tsuchikane K."/>
            <person name="Katsumata H."/>
            <person name="Yamazaki S."/>
            <person name="Fujita N."/>
        </authorList>
    </citation>
    <scope>NUCLEOTIDE SEQUENCE [LARGE SCALE GENOMIC DNA]</scope>
    <source>
        <strain evidence="1 2">NBRC 12137</strain>
    </source>
</reference>
<dbReference type="SUPFAM" id="SSF54427">
    <property type="entry name" value="NTF2-like"/>
    <property type="match status" value="1"/>
</dbReference>
<evidence type="ECO:0000313" key="2">
    <source>
        <dbReference type="Proteomes" id="UP000003828"/>
    </source>
</evidence>
<dbReference type="STRING" id="1077972.ARGLB_083_00490"/>